<keyword evidence="2" id="KW-0677">Repeat</keyword>
<dbReference type="AlphaFoldDB" id="A0AAN8U877"/>
<name>A0AAN8U877_9MAGN</name>
<dbReference type="EMBL" id="JBAMMX010000028">
    <property type="protein sequence ID" value="KAK6912098.1"/>
    <property type="molecule type" value="Genomic_DNA"/>
</dbReference>
<dbReference type="GO" id="GO:0006888">
    <property type="term" value="P:endoplasmic reticulum to Golgi vesicle-mediated transport"/>
    <property type="evidence" value="ECO:0007669"/>
    <property type="project" value="TreeGrafter"/>
</dbReference>
<dbReference type="InterPro" id="IPR036322">
    <property type="entry name" value="WD40_repeat_dom_sf"/>
</dbReference>
<dbReference type="PANTHER" id="PTHR19876:SF75">
    <property type="entry name" value="COATOMER SUBUNIT BETA'-3"/>
    <property type="match status" value="1"/>
</dbReference>
<dbReference type="SUPFAM" id="SSF50978">
    <property type="entry name" value="WD40 repeat-like"/>
    <property type="match status" value="1"/>
</dbReference>
<protein>
    <submittedName>
        <fullName evidence="4">WD40 repeat</fullName>
    </submittedName>
</protein>
<reference evidence="4 5" key="1">
    <citation type="submission" date="2023-12" db="EMBL/GenBank/DDBJ databases">
        <title>A high-quality genome assembly for Dillenia turbinata (Dilleniales).</title>
        <authorList>
            <person name="Chanderbali A."/>
        </authorList>
    </citation>
    <scope>NUCLEOTIDE SEQUENCE [LARGE SCALE GENOMIC DNA]</scope>
    <source>
        <strain evidence="4">LSX21</strain>
        <tissue evidence="4">Leaf</tissue>
    </source>
</reference>
<keyword evidence="5" id="KW-1185">Reference proteome</keyword>
<gene>
    <name evidence="4" type="ORF">RJ641_024191</name>
</gene>
<evidence type="ECO:0000313" key="5">
    <source>
        <dbReference type="Proteomes" id="UP001370490"/>
    </source>
</evidence>
<organism evidence="4 5">
    <name type="scientific">Dillenia turbinata</name>
    <dbReference type="NCBI Taxonomy" id="194707"/>
    <lineage>
        <taxon>Eukaryota</taxon>
        <taxon>Viridiplantae</taxon>
        <taxon>Streptophyta</taxon>
        <taxon>Embryophyta</taxon>
        <taxon>Tracheophyta</taxon>
        <taxon>Spermatophyta</taxon>
        <taxon>Magnoliopsida</taxon>
        <taxon>eudicotyledons</taxon>
        <taxon>Gunneridae</taxon>
        <taxon>Pentapetalae</taxon>
        <taxon>Dilleniales</taxon>
        <taxon>Dilleniaceae</taxon>
        <taxon>Dillenia</taxon>
    </lineage>
</organism>
<feature type="repeat" description="WD" evidence="3">
    <location>
        <begin position="172"/>
        <end position="204"/>
    </location>
</feature>
<dbReference type="PROSITE" id="PS50082">
    <property type="entry name" value="WD_REPEATS_2"/>
    <property type="match status" value="2"/>
</dbReference>
<dbReference type="PROSITE" id="PS50294">
    <property type="entry name" value="WD_REPEATS_REGION"/>
    <property type="match status" value="1"/>
</dbReference>
<dbReference type="GO" id="GO:0006886">
    <property type="term" value="P:intracellular protein transport"/>
    <property type="evidence" value="ECO:0007669"/>
    <property type="project" value="TreeGrafter"/>
</dbReference>
<feature type="non-terminal residue" evidence="4">
    <location>
        <position position="1"/>
    </location>
</feature>
<dbReference type="InterPro" id="IPR050844">
    <property type="entry name" value="Coatomer_complex_subunit"/>
</dbReference>
<dbReference type="Proteomes" id="UP001370490">
    <property type="component" value="Unassembled WGS sequence"/>
</dbReference>
<dbReference type="InterPro" id="IPR001680">
    <property type="entry name" value="WD40_rpt"/>
</dbReference>
<dbReference type="GO" id="GO:0006890">
    <property type="term" value="P:retrograde vesicle-mediated transport, Golgi to endoplasmic reticulum"/>
    <property type="evidence" value="ECO:0007669"/>
    <property type="project" value="TreeGrafter"/>
</dbReference>
<sequence length="243" mass="28266">AHLRFINGGDPPSDNTNKIPTSQIASLGIYKNPNHVATSFQEHLGLKHLQIVPLHSSEIRNSAATQLVEVSLKMNEFTKRSERVKSVDFHPTEPWILTSLYSGNVHIWNYRLEKIERSFEVTQSPDYAHANLYESSVRSAKFIASEQWIITGADDAFIRLYSYNTGEKIIEFEAHKDYIRCLAVHPTLPYVLSASDDNLIKLWDWEKDWKCIQTFKGHSHYVMQVAFKPRRCQHFRKCIPRWH</sequence>
<dbReference type="Pfam" id="PF00400">
    <property type="entry name" value="WD40"/>
    <property type="match status" value="4"/>
</dbReference>
<dbReference type="SMART" id="SM00320">
    <property type="entry name" value="WD40"/>
    <property type="match status" value="3"/>
</dbReference>
<dbReference type="InterPro" id="IPR015943">
    <property type="entry name" value="WD40/YVTN_repeat-like_dom_sf"/>
</dbReference>
<dbReference type="PANTHER" id="PTHR19876">
    <property type="entry name" value="COATOMER"/>
    <property type="match status" value="1"/>
</dbReference>
<evidence type="ECO:0000256" key="2">
    <source>
        <dbReference type="ARBA" id="ARBA00022737"/>
    </source>
</evidence>
<comment type="caution">
    <text evidence="4">The sequence shown here is derived from an EMBL/GenBank/DDBJ whole genome shotgun (WGS) entry which is preliminary data.</text>
</comment>
<dbReference type="Gene3D" id="2.130.10.10">
    <property type="entry name" value="YVTN repeat-like/Quinoprotein amine dehydrogenase"/>
    <property type="match status" value="1"/>
</dbReference>
<dbReference type="GO" id="GO:0030126">
    <property type="term" value="C:COPI vesicle coat"/>
    <property type="evidence" value="ECO:0007669"/>
    <property type="project" value="TreeGrafter"/>
</dbReference>
<dbReference type="GO" id="GO:0006891">
    <property type="term" value="P:intra-Golgi vesicle-mediated transport"/>
    <property type="evidence" value="ECO:0007669"/>
    <property type="project" value="TreeGrafter"/>
</dbReference>
<feature type="repeat" description="WD" evidence="3">
    <location>
        <begin position="77"/>
        <end position="118"/>
    </location>
</feature>
<keyword evidence="1 3" id="KW-0853">WD repeat</keyword>
<evidence type="ECO:0000256" key="3">
    <source>
        <dbReference type="PROSITE-ProRule" id="PRU00221"/>
    </source>
</evidence>
<evidence type="ECO:0000256" key="1">
    <source>
        <dbReference type="ARBA" id="ARBA00022574"/>
    </source>
</evidence>
<evidence type="ECO:0000313" key="4">
    <source>
        <dbReference type="EMBL" id="KAK6912098.1"/>
    </source>
</evidence>
<accession>A0AAN8U877</accession>
<proteinExistence type="predicted"/>